<dbReference type="Pfam" id="PF02537">
    <property type="entry name" value="CRCB"/>
    <property type="match status" value="1"/>
</dbReference>
<organism evidence="11 12">
    <name type="scientific">Porcincola intestinalis</name>
    <dbReference type="NCBI Taxonomy" id="2606632"/>
    <lineage>
        <taxon>Bacteria</taxon>
        <taxon>Bacillati</taxon>
        <taxon>Bacillota</taxon>
        <taxon>Clostridia</taxon>
        <taxon>Lachnospirales</taxon>
        <taxon>Lachnospiraceae</taxon>
        <taxon>Porcincola</taxon>
    </lineage>
</organism>
<name>A0A6L5X0N9_9FIRM</name>
<evidence type="ECO:0000256" key="10">
    <source>
        <dbReference type="HAMAP-Rule" id="MF_00454"/>
    </source>
</evidence>
<accession>A0A6L5X0N9</accession>
<dbReference type="RefSeq" id="WP_154522755.1">
    <property type="nucleotide sequence ID" value="NZ_VULZ01000002.1"/>
</dbReference>
<evidence type="ECO:0000256" key="9">
    <source>
        <dbReference type="ARBA" id="ARBA00049940"/>
    </source>
</evidence>
<dbReference type="AlphaFoldDB" id="A0A6L5X0N9"/>
<dbReference type="NCBIfam" id="TIGR00494">
    <property type="entry name" value="crcB"/>
    <property type="match status" value="1"/>
</dbReference>
<keyword evidence="3 10" id="KW-0812">Transmembrane</keyword>
<keyword evidence="10" id="KW-0406">Ion transport</keyword>
<keyword evidence="4 10" id="KW-1133">Transmembrane helix</keyword>
<evidence type="ECO:0000256" key="3">
    <source>
        <dbReference type="ARBA" id="ARBA00022692"/>
    </source>
</evidence>
<dbReference type="GO" id="GO:0005886">
    <property type="term" value="C:plasma membrane"/>
    <property type="evidence" value="ECO:0007669"/>
    <property type="project" value="UniProtKB-SubCell"/>
</dbReference>
<keyword evidence="12" id="KW-1185">Reference proteome</keyword>
<dbReference type="GO" id="GO:0046872">
    <property type="term" value="F:metal ion binding"/>
    <property type="evidence" value="ECO:0007669"/>
    <property type="project" value="UniProtKB-KW"/>
</dbReference>
<keyword evidence="6 10" id="KW-0407">Ion channel</keyword>
<evidence type="ECO:0000256" key="1">
    <source>
        <dbReference type="ARBA" id="ARBA00004651"/>
    </source>
</evidence>
<evidence type="ECO:0000256" key="8">
    <source>
        <dbReference type="ARBA" id="ARBA00035585"/>
    </source>
</evidence>
<gene>
    <name evidence="10 11" type="primary">crcB</name>
    <name evidence="10" type="synonym">fluC</name>
    <name evidence="11" type="ORF">FYJ35_02645</name>
</gene>
<dbReference type="PANTHER" id="PTHR28259">
    <property type="entry name" value="FLUORIDE EXPORT PROTEIN 1-RELATED"/>
    <property type="match status" value="1"/>
</dbReference>
<feature type="transmembrane region" description="Helical" evidence="10">
    <location>
        <begin position="91"/>
        <end position="111"/>
    </location>
</feature>
<dbReference type="Proteomes" id="UP000481852">
    <property type="component" value="Unassembled WGS sequence"/>
</dbReference>
<comment type="subcellular location">
    <subcellularLocation>
        <location evidence="1 10">Cell membrane</location>
        <topology evidence="1 10">Multi-pass membrane protein</topology>
    </subcellularLocation>
</comment>
<comment type="similarity">
    <text evidence="7 10">Belongs to the fluoride channel Fluc/FEX (TC 1.A.43) family.</text>
</comment>
<keyword evidence="10" id="KW-0915">Sodium</keyword>
<feature type="transmembrane region" description="Helical" evidence="10">
    <location>
        <begin position="28"/>
        <end position="49"/>
    </location>
</feature>
<sequence length="115" mass="11807">MIVAAGGAAGAVLRYLMGLLPMNPENGFPFKTFLINVIGAFVIGLVAAAAAKNSLSPRLVLFLKVGICGGFTTFSSFALETEALMAKGQNGVASLYVILSLFCGILAVSAAEHIV</sequence>
<comment type="activity regulation">
    <text evidence="10">Na(+) is not transported, but it plays an essential structural role and its presence is essential for fluoride channel function.</text>
</comment>
<keyword evidence="10" id="KW-0813">Transport</keyword>
<proteinExistence type="inferred from homology"/>
<feature type="binding site" evidence="10">
    <location>
        <position position="69"/>
    </location>
    <ligand>
        <name>Na(+)</name>
        <dbReference type="ChEBI" id="CHEBI:29101"/>
        <note>structural</note>
    </ligand>
</feature>
<comment type="catalytic activity">
    <reaction evidence="8">
        <text>fluoride(in) = fluoride(out)</text>
        <dbReference type="Rhea" id="RHEA:76159"/>
        <dbReference type="ChEBI" id="CHEBI:17051"/>
    </reaction>
    <physiologicalReaction direction="left-to-right" evidence="8">
        <dbReference type="Rhea" id="RHEA:76160"/>
    </physiologicalReaction>
</comment>
<dbReference type="GO" id="GO:0062054">
    <property type="term" value="F:fluoride channel activity"/>
    <property type="evidence" value="ECO:0007669"/>
    <property type="project" value="UniProtKB-UniRule"/>
</dbReference>
<evidence type="ECO:0000313" key="11">
    <source>
        <dbReference type="EMBL" id="MSS13949.1"/>
    </source>
</evidence>
<evidence type="ECO:0000256" key="4">
    <source>
        <dbReference type="ARBA" id="ARBA00022989"/>
    </source>
</evidence>
<dbReference type="InterPro" id="IPR003691">
    <property type="entry name" value="FluC"/>
</dbReference>
<dbReference type="PANTHER" id="PTHR28259:SF1">
    <property type="entry name" value="FLUORIDE EXPORT PROTEIN 1-RELATED"/>
    <property type="match status" value="1"/>
</dbReference>
<keyword evidence="2 10" id="KW-1003">Cell membrane</keyword>
<evidence type="ECO:0000313" key="12">
    <source>
        <dbReference type="Proteomes" id="UP000481852"/>
    </source>
</evidence>
<keyword evidence="5 10" id="KW-0472">Membrane</keyword>
<dbReference type="HAMAP" id="MF_00454">
    <property type="entry name" value="FluC"/>
    <property type="match status" value="1"/>
</dbReference>
<comment type="caution">
    <text evidence="11">The sequence shown here is derived from an EMBL/GenBank/DDBJ whole genome shotgun (WGS) entry which is preliminary data.</text>
</comment>
<dbReference type="GO" id="GO:0140114">
    <property type="term" value="P:cellular detoxification of fluoride"/>
    <property type="evidence" value="ECO:0007669"/>
    <property type="project" value="UniProtKB-UniRule"/>
</dbReference>
<feature type="transmembrane region" description="Helical" evidence="10">
    <location>
        <begin position="61"/>
        <end position="79"/>
    </location>
</feature>
<feature type="binding site" evidence="10">
    <location>
        <position position="72"/>
    </location>
    <ligand>
        <name>Na(+)</name>
        <dbReference type="ChEBI" id="CHEBI:29101"/>
        <note>structural</note>
    </ligand>
</feature>
<evidence type="ECO:0000256" key="7">
    <source>
        <dbReference type="ARBA" id="ARBA00035120"/>
    </source>
</evidence>
<protein>
    <recommendedName>
        <fullName evidence="10">Fluoride-specific ion channel FluC</fullName>
    </recommendedName>
</protein>
<evidence type="ECO:0000256" key="2">
    <source>
        <dbReference type="ARBA" id="ARBA00022475"/>
    </source>
</evidence>
<keyword evidence="10" id="KW-0479">Metal-binding</keyword>
<dbReference type="EMBL" id="VULZ01000002">
    <property type="protein sequence ID" value="MSS13949.1"/>
    <property type="molecule type" value="Genomic_DNA"/>
</dbReference>
<comment type="function">
    <text evidence="9 10">Fluoride-specific ion channel. Important for reducing fluoride concentration in the cell, thus reducing its toxicity.</text>
</comment>
<evidence type="ECO:0000256" key="5">
    <source>
        <dbReference type="ARBA" id="ARBA00023136"/>
    </source>
</evidence>
<evidence type="ECO:0000256" key="6">
    <source>
        <dbReference type="ARBA" id="ARBA00023303"/>
    </source>
</evidence>
<reference evidence="11 12" key="1">
    <citation type="submission" date="2019-08" db="EMBL/GenBank/DDBJ databases">
        <title>In-depth cultivation of the pig gut microbiome towards novel bacterial diversity and tailored functional studies.</title>
        <authorList>
            <person name="Wylensek D."/>
            <person name="Hitch T.C.A."/>
            <person name="Clavel T."/>
        </authorList>
    </citation>
    <scope>NUCLEOTIDE SEQUENCE [LARGE SCALE GENOMIC DNA]</scope>
    <source>
        <strain evidence="11 12">Oil+RF-744-WCA-WT-11</strain>
    </source>
</reference>